<dbReference type="Proteomes" id="UP000295361">
    <property type="component" value="Unassembled WGS sequence"/>
</dbReference>
<dbReference type="RefSeq" id="WP_133703681.1">
    <property type="nucleotide sequence ID" value="NZ_SNXS01000013.1"/>
</dbReference>
<accession>A0A4R6QH93</accession>
<reference evidence="2 3" key="1">
    <citation type="submission" date="2019-03" db="EMBL/GenBank/DDBJ databases">
        <title>Genomic Encyclopedia of Type Strains, Phase IV (KMG-IV): sequencing the most valuable type-strain genomes for metagenomic binning, comparative biology and taxonomic classification.</title>
        <authorList>
            <person name="Goeker M."/>
        </authorList>
    </citation>
    <scope>NUCLEOTIDE SEQUENCE [LARGE SCALE GENOMIC DNA]</scope>
    <source>
        <strain evidence="2 3">DSM 16998</strain>
    </source>
</reference>
<evidence type="ECO:0000313" key="2">
    <source>
        <dbReference type="EMBL" id="TDP61366.1"/>
    </source>
</evidence>
<feature type="region of interest" description="Disordered" evidence="1">
    <location>
        <begin position="292"/>
        <end position="314"/>
    </location>
</feature>
<sequence>MGSDAITVHCLRVKAPRRAAALGVGDRLAEALRIASRPPALANRFVLIRRLRLSVPPGAGAQTIALLIEREWQRVLGAAVFIDEAGASAEVVWAPAQGQARVALLARWLAGEDDSAWFWQRLVPASAPAGLPVAERIAALLIEPLAEEPVAAAQAPPHWWREALPLLAHHGRVAEALVLLPTQPRARLQRLVDEMGVRDVGTWPAATVVEARPDPERLTGRMPVQTDVVKRTVLSEPGENLADEIPLGKVLSAAVPDEADAIKGMDAAGPLRATPVAPAAAAVLPAALPAESRSAVSRSDASDAVDPSRPSPAPLLGQSTDWAGLWLLVPVLLRQGFAAEPLAPGDPQSRHQAEVFVALLQRLQQRFSLDAVAGDWIAAQPSAGSEAARIEAETWWLKARHACVRDARLPLLRLLRRPGELLLSDHRIDIVMPLRTLDIRLRRAGFDIDPGYLPWLDVVLRFHYA</sequence>
<protein>
    <submittedName>
        <fullName evidence="2">Uncharacterized protein</fullName>
    </submittedName>
</protein>
<evidence type="ECO:0000313" key="3">
    <source>
        <dbReference type="Proteomes" id="UP000295361"/>
    </source>
</evidence>
<comment type="caution">
    <text evidence="2">The sequence shown here is derived from an EMBL/GenBank/DDBJ whole genome shotgun (WGS) entry which is preliminary data.</text>
</comment>
<keyword evidence="3" id="KW-1185">Reference proteome</keyword>
<dbReference type="InParanoid" id="A0A4R6QH93"/>
<name>A0A4R6QH93_9BURK</name>
<dbReference type="AlphaFoldDB" id="A0A4R6QH93"/>
<dbReference type="OrthoDB" id="5525274at2"/>
<feature type="compositionally biased region" description="Low complexity" evidence="1">
    <location>
        <begin position="292"/>
        <end position="308"/>
    </location>
</feature>
<dbReference type="EMBL" id="SNXS01000013">
    <property type="protein sequence ID" value="TDP61366.1"/>
    <property type="molecule type" value="Genomic_DNA"/>
</dbReference>
<proteinExistence type="predicted"/>
<evidence type="ECO:0000256" key="1">
    <source>
        <dbReference type="SAM" id="MobiDB-lite"/>
    </source>
</evidence>
<gene>
    <name evidence="2" type="ORF">DES47_11349</name>
</gene>
<organism evidence="2 3">
    <name type="scientific">Roseateles toxinivorans</name>
    <dbReference type="NCBI Taxonomy" id="270368"/>
    <lineage>
        <taxon>Bacteria</taxon>
        <taxon>Pseudomonadati</taxon>
        <taxon>Pseudomonadota</taxon>
        <taxon>Betaproteobacteria</taxon>
        <taxon>Burkholderiales</taxon>
        <taxon>Sphaerotilaceae</taxon>
        <taxon>Roseateles</taxon>
    </lineage>
</organism>